<evidence type="ECO:0000313" key="2">
    <source>
        <dbReference type="Proteomes" id="UP001165135"/>
    </source>
</evidence>
<protein>
    <submittedName>
        <fullName evidence="1">Uncharacterized protein</fullName>
    </submittedName>
</protein>
<reference evidence="1" key="1">
    <citation type="submission" date="2023-03" db="EMBL/GenBank/DDBJ databases">
        <title>Actinoallomurus iriomotensis NBRC 103681.</title>
        <authorList>
            <person name="Ichikawa N."/>
            <person name="Sato H."/>
            <person name="Tonouchi N."/>
        </authorList>
    </citation>
    <scope>NUCLEOTIDE SEQUENCE</scope>
    <source>
        <strain evidence="1">NBRC 103681</strain>
    </source>
</reference>
<dbReference type="Proteomes" id="UP001165135">
    <property type="component" value="Unassembled WGS sequence"/>
</dbReference>
<accession>A0A9W6RD70</accession>
<organism evidence="1 2">
    <name type="scientific">Actinoallomurus iriomotensis</name>
    <dbReference type="NCBI Taxonomy" id="478107"/>
    <lineage>
        <taxon>Bacteria</taxon>
        <taxon>Bacillati</taxon>
        <taxon>Actinomycetota</taxon>
        <taxon>Actinomycetes</taxon>
        <taxon>Streptosporangiales</taxon>
        <taxon>Thermomonosporaceae</taxon>
        <taxon>Actinoallomurus</taxon>
    </lineage>
</organism>
<comment type="caution">
    <text evidence="1">The sequence shown here is derived from an EMBL/GenBank/DDBJ whole genome shotgun (WGS) entry which is preliminary data.</text>
</comment>
<dbReference type="AlphaFoldDB" id="A0A9W6RD70"/>
<name>A0A9W6RD70_9ACTN</name>
<dbReference type="EMBL" id="BSTJ01000002">
    <property type="protein sequence ID" value="GLY73846.1"/>
    <property type="molecule type" value="Genomic_DNA"/>
</dbReference>
<proteinExistence type="predicted"/>
<evidence type="ECO:0000313" key="1">
    <source>
        <dbReference type="EMBL" id="GLY73846.1"/>
    </source>
</evidence>
<sequence length="79" mass="8337">MTHPGIQGERLRDEETGGARVVLNGFHALNATYCGLGRHPLIGQTVPDGSWVTGRIGGPVLDHLPAFTTSGISSTREVT</sequence>
<gene>
    <name evidence="1" type="ORF">Airi01_021130</name>
</gene>